<dbReference type="STRING" id="883114.HMPREF9709_00673"/>
<feature type="transmembrane region" description="Helical" evidence="1">
    <location>
        <begin position="175"/>
        <end position="194"/>
    </location>
</feature>
<evidence type="ECO:0000313" key="2">
    <source>
        <dbReference type="EMBL" id="EHR34703.1"/>
    </source>
</evidence>
<organism evidence="2 3">
    <name type="scientific">Helcococcus kunzii ATCC 51366</name>
    <dbReference type="NCBI Taxonomy" id="883114"/>
    <lineage>
        <taxon>Bacteria</taxon>
        <taxon>Bacillati</taxon>
        <taxon>Bacillota</taxon>
        <taxon>Tissierellia</taxon>
        <taxon>Tissierellales</taxon>
        <taxon>Peptoniphilaceae</taxon>
        <taxon>Helcococcus</taxon>
    </lineage>
</organism>
<sequence>MIKAISIINKKNFYSGYNTFIYFLQKIPLLGKLIPNKTFNITGFDPFINIISFVFNSLYKVITKTIFYGFIIFIIMTNNFHDILIKQIGMDTFTKADIFLYLLVCVTLIGTMIYQVYFYENNLETYLYVKQMKLNPRDFYLGAFFYNVIIFFVSFVPVNYFILKFLGFEFSIWQVLSFIVFAYSFRFLIAWIFLELKILDEKKRDIMSYINWGIMITLVLAMILYVILTKHIINFSFLFDLKFLAIGAMIFAISIYFLLKNQSIEDVSYASLNLAKLKSIDVENINQMMYKIDGDKLEKGEVDFSNYSGIEYINKIFFYRTSHLLKWKKIRGILIRASIFIGLIVLSFIFKEEINGQDSQFLDKYMHIVLFCACYFLFSGDFFIRYCFLNMDLSLMKNNFYRDEKLLLKSIKIRVIELIKYYMIPFILYLVMTLIVSINLEMGLFNIIRNIVFVIMGLIFFTFHYLFAYYIIQPFTVGMEVKNPLYTMLTYIIYMAGYFSIMSGIDTNILTIAFAVFSIVYIVLGFIGVIKLAPKRFKIR</sequence>
<protein>
    <submittedName>
        <fullName evidence="2">Uncharacterized protein</fullName>
    </submittedName>
</protein>
<accession>H3NMW2</accession>
<feature type="transmembrane region" description="Helical" evidence="1">
    <location>
        <begin position="509"/>
        <end position="530"/>
    </location>
</feature>
<feature type="transmembrane region" description="Helical" evidence="1">
    <location>
        <begin position="451"/>
        <end position="472"/>
    </location>
</feature>
<dbReference type="PATRIC" id="fig|883114.3.peg.667"/>
<evidence type="ECO:0000256" key="1">
    <source>
        <dbReference type="SAM" id="Phobius"/>
    </source>
</evidence>
<feature type="transmembrane region" description="Helical" evidence="1">
    <location>
        <begin position="365"/>
        <end position="388"/>
    </location>
</feature>
<feature type="transmembrane region" description="Helical" evidence="1">
    <location>
        <begin position="206"/>
        <end position="227"/>
    </location>
</feature>
<proteinExistence type="predicted"/>
<keyword evidence="3" id="KW-1185">Reference proteome</keyword>
<dbReference type="HOGENOM" id="CLU_035701_0_0_9"/>
<comment type="caution">
    <text evidence="2">The sequence shown here is derived from an EMBL/GenBank/DDBJ whole genome shotgun (WGS) entry which is preliminary data.</text>
</comment>
<dbReference type="AlphaFoldDB" id="H3NMW2"/>
<feature type="transmembrane region" description="Helical" evidence="1">
    <location>
        <begin position="98"/>
        <end position="118"/>
    </location>
</feature>
<dbReference type="GeneID" id="96998678"/>
<keyword evidence="1" id="KW-1133">Transmembrane helix</keyword>
<feature type="transmembrane region" description="Helical" evidence="1">
    <location>
        <begin position="419"/>
        <end position="439"/>
    </location>
</feature>
<dbReference type="RefSeq" id="WP_005397952.1">
    <property type="nucleotide sequence ID" value="NZ_JH601088.1"/>
</dbReference>
<dbReference type="eggNOG" id="ENOG502Z8J5">
    <property type="taxonomic scope" value="Bacteria"/>
</dbReference>
<keyword evidence="1" id="KW-0472">Membrane</keyword>
<feature type="transmembrane region" description="Helical" evidence="1">
    <location>
        <begin position="61"/>
        <end position="78"/>
    </location>
</feature>
<gene>
    <name evidence="2" type="ORF">HMPREF9709_00673</name>
</gene>
<evidence type="ECO:0000313" key="3">
    <source>
        <dbReference type="Proteomes" id="UP000004191"/>
    </source>
</evidence>
<feature type="transmembrane region" description="Helical" evidence="1">
    <location>
        <begin position="333"/>
        <end position="350"/>
    </location>
</feature>
<feature type="transmembrane region" description="Helical" evidence="1">
    <location>
        <begin position="239"/>
        <end position="259"/>
    </location>
</feature>
<name>H3NMW2_9FIRM</name>
<feature type="transmembrane region" description="Helical" evidence="1">
    <location>
        <begin position="484"/>
        <end position="503"/>
    </location>
</feature>
<dbReference type="EMBL" id="AGEI01000019">
    <property type="protein sequence ID" value="EHR34703.1"/>
    <property type="molecule type" value="Genomic_DNA"/>
</dbReference>
<dbReference type="OrthoDB" id="1710898at2"/>
<keyword evidence="1" id="KW-0812">Transmembrane</keyword>
<feature type="transmembrane region" description="Helical" evidence="1">
    <location>
        <begin position="139"/>
        <end position="163"/>
    </location>
</feature>
<reference evidence="2 3" key="1">
    <citation type="submission" date="2012-01" db="EMBL/GenBank/DDBJ databases">
        <title>The Genome Sequence of Helcococcus kunzii ATCC 51366.</title>
        <authorList>
            <consortium name="The Broad Institute Genome Sequencing Platform"/>
            <person name="Earl A."/>
            <person name="Ward D."/>
            <person name="Feldgarden M."/>
            <person name="Gevers D."/>
            <person name="Huys G."/>
            <person name="Young S.K."/>
            <person name="Zeng Q."/>
            <person name="Gargeya S."/>
            <person name="Fitzgerald M."/>
            <person name="Haas B."/>
            <person name="Abouelleil A."/>
            <person name="Alvarado L."/>
            <person name="Arachchi H.M."/>
            <person name="Berlin A."/>
            <person name="Chapman S.B."/>
            <person name="Gearin G."/>
            <person name="Goldberg J."/>
            <person name="Griggs A."/>
            <person name="Gujja S."/>
            <person name="Hansen M."/>
            <person name="Heiman D."/>
            <person name="Howarth C."/>
            <person name="Larimer J."/>
            <person name="Lui A."/>
            <person name="MacDonald P.J.P."/>
            <person name="McCowen C."/>
            <person name="Montmayeur A."/>
            <person name="Murphy C."/>
            <person name="Neiman D."/>
            <person name="Pearson M."/>
            <person name="Priest M."/>
            <person name="Roberts A."/>
            <person name="Saif S."/>
            <person name="Shea T."/>
            <person name="Sisk P."/>
            <person name="Stolte C."/>
            <person name="Sykes S."/>
            <person name="Wortman J."/>
            <person name="Nusbaum C."/>
            <person name="Birren B."/>
        </authorList>
    </citation>
    <scope>NUCLEOTIDE SEQUENCE [LARGE SCALE GENOMIC DNA]</scope>
    <source>
        <strain evidence="2 3">ATCC 51366</strain>
    </source>
</reference>
<dbReference type="Proteomes" id="UP000004191">
    <property type="component" value="Unassembled WGS sequence"/>
</dbReference>